<dbReference type="InterPro" id="IPR049458">
    <property type="entry name" value="EpsG-like"/>
</dbReference>
<reference evidence="2 3" key="1">
    <citation type="journal article" date="2016" name="BMC Genomics">
        <title>Type VI secretion systems of human gut Bacteroidales segregate into three genetic architectures, two of which are contained on mobile genetic elements.</title>
        <authorList>
            <person name="Coyne M.J."/>
            <person name="Roelofs K.G."/>
            <person name="Comstock L.E."/>
        </authorList>
    </citation>
    <scope>NUCLEOTIDE SEQUENCE [LARGE SCALE GENOMIC DNA]</scope>
    <source>
        <strain evidence="2 3">CL09T03C01</strain>
    </source>
</reference>
<keyword evidence="3" id="KW-1185">Reference proteome</keyword>
<feature type="transmembrane region" description="Helical" evidence="1">
    <location>
        <begin position="26"/>
        <end position="44"/>
    </location>
</feature>
<gene>
    <name evidence="2" type="ORF">AA415_00480</name>
</gene>
<keyword evidence="1" id="KW-0472">Membrane</keyword>
<dbReference type="RefSeq" id="WP_005654964.1">
    <property type="nucleotide sequence ID" value="NZ_FNOD01000004.1"/>
</dbReference>
<keyword evidence="1" id="KW-0812">Transmembrane</keyword>
<dbReference type="AlphaFoldDB" id="A0A120A3L4"/>
<evidence type="ECO:0000313" key="3">
    <source>
        <dbReference type="Proteomes" id="UP000056419"/>
    </source>
</evidence>
<organism evidence="2 3">
    <name type="scientific">Bacteroides stercoris</name>
    <dbReference type="NCBI Taxonomy" id="46506"/>
    <lineage>
        <taxon>Bacteria</taxon>
        <taxon>Pseudomonadati</taxon>
        <taxon>Bacteroidota</taxon>
        <taxon>Bacteroidia</taxon>
        <taxon>Bacteroidales</taxon>
        <taxon>Bacteroidaceae</taxon>
        <taxon>Bacteroides</taxon>
    </lineage>
</organism>
<keyword evidence="1" id="KW-1133">Transmembrane helix</keyword>
<dbReference type="EMBL" id="LRGC01000002">
    <property type="protein sequence ID" value="KWR57024.1"/>
    <property type="molecule type" value="Genomic_DNA"/>
</dbReference>
<evidence type="ECO:0000256" key="1">
    <source>
        <dbReference type="SAM" id="Phobius"/>
    </source>
</evidence>
<dbReference type="Proteomes" id="UP000056419">
    <property type="component" value="Unassembled WGS sequence"/>
</dbReference>
<protein>
    <submittedName>
        <fullName evidence="2">EpsG family protein</fullName>
    </submittedName>
</protein>
<sequence length="360" mass="41873">MIYFVITSLSLFTAVWSVDKHSNKTYLTFCIVTATCILTLFAGFRQIGLDFDSYLDHFKVVPSIFQYTWTDKSMEIGYEISVSLCKTIYNSFHFFLVTFSFVTILLAFTLFKRYSPYVLLSFFMFFAYAFYLQVMGQMRQPFAIIVTLLGLIPLLQKKRVILAFLWITIVGFFFHKSMLLLAIPIFMANWDFNKKTIFCFSTIALAFYIASPMLSEIIIQLIPQNFYLSEALTAYLSYKSMAVSFSMGMIERAGMSFLLFYYAFKYNIYHQEQILRLCINLYFIGTCMYFALITMSADFASRGTIALVYPLFIALPFLLKHVNLKDKYIILTIICAWGIYLSLNILNDASEYIPYKSILF</sequence>
<feature type="transmembrane region" description="Helical" evidence="1">
    <location>
        <begin position="328"/>
        <end position="346"/>
    </location>
</feature>
<dbReference type="PATRIC" id="fig|46506.5.peg.516"/>
<comment type="caution">
    <text evidence="2">The sequence shown here is derived from an EMBL/GenBank/DDBJ whole genome shotgun (WGS) entry which is preliminary data.</text>
</comment>
<dbReference type="STRING" id="46506.AA415_00480"/>
<dbReference type="Pfam" id="PF14897">
    <property type="entry name" value="EpsG"/>
    <property type="match status" value="1"/>
</dbReference>
<feature type="transmembrane region" description="Helical" evidence="1">
    <location>
        <begin position="274"/>
        <end position="293"/>
    </location>
</feature>
<feature type="transmembrane region" description="Helical" evidence="1">
    <location>
        <begin position="117"/>
        <end position="134"/>
    </location>
</feature>
<evidence type="ECO:0000313" key="2">
    <source>
        <dbReference type="EMBL" id="KWR57024.1"/>
    </source>
</evidence>
<feature type="transmembrane region" description="Helical" evidence="1">
    <location>
        <begin position="299"/>
        <end position="319"/>
    </location>
</feature>
<proteinExistence type="predicted"/>
<feature type="transmembrane region" description="Helical" evidence="1">
    <location>
        <begin position="242"/>
        <end position="262"/>
    </location>
</feature>
<accession>A0A120A3L4</accession>
<feature type="transmembrane region" description="Helical" evidence="1">
    <location>
        <begin position="198"/>
        <end position="222"/>
    </location>
</feature>
<feature type="transmembrane region" description="Helical" evidence="1">
    <location>
        <begin position="92"/>
        <end position="111"/>
    </location>
</feature>
<dbReference type="GeneID" id="31797219"/>
<name>A0A120A3L4_BACSE</name>
<feature type="transmembrane region" description="Helical" evidence="1">
    <location>
        <begin position="162"/>
        <end position="186"/>
    </location>
</feature>